<sequence length="1244" mass="145335">MKKVVKKWFKILICKIRSLFAQLTVFLIKKLSEFELALSRYTQNANLNGYEDLTPTNNGDEDRQYSAALEWALENQNIKNIALTGAYGSGKSSIISTFQKEHRGYHYLNISLASFTDNAIRQDEPELENDSGNTDKNIDRLIELSILQQMFYHVRHKKIPDSRFKRIKSIGKKGLLFKSLSLIVWILALIVFFKPKFIQDTEIWQQLDLSSPIITYISLSIVIIGIGMIIAKSIRIANNSKLNKLNVQSGEIEISKDIDSSILNKHLDEILYFFEVTDYNVVIIEDLDRFNNTEIFTKLRELNILINSSRQINRRVVFLYAIKDDMFHDKNRTKFFDFIIPVIPVINTSNSGDMLHRMLKQDDSQDENKLSTDFIDDVSMYIDDMRLLKNICNEYTVYKCKLSSKLNPDYLLAMIIYKNLYPSDFVDLHNGKGKVCDIFSSKTALIKGKIDTIDKEIQGCRRRIEQIESLWTKDIQELRAIYIEAIRLKISNAISLNIDNSQCQFSELRKDDFFEILSQSEEKIKYYYTQYYNYNNSRTEVSESSFTFSDIENSIDSEMTYGEREELILDRDNGKIENLKKRIEELKKEKADIKYWTLQQIAENIDITDSFEKIKDDKLIIYLIRNGYINENYHDYISYFHEGLMTRDDKEFLFSIRNREFLPFDFKLTKIENLIKKIRAKEFESKEVLNYSLIDHILPQKYEYDDQYGSLLKQLCSKNKVSISFIDGFLDNGLHIDLFITDICKAWTTFWDFIILESGYSDERKDKYLKLMIECMDISAIKKQNANRGIAGYLQHKKNFVSVFDNEPKIQEVLKNLNVKFENLEIQGATNQLLDFIYENDLYKINKEMIALFIGKKSSSENKDNLNIANYTTIKTSGCTQLMDYVDSNLNEYISNIFLSIPENTQESEELVIELLCKEEDTVSLINRKKIVEKQNCIISILSNIDEMEHSLIELVVQKSKMAATWDNVICYYNLKEDIIDEILVSFLNIEENYKALAKVKLNKENKLQVKISYALIINESISDNCFENLLLCCPYVYSELDFENLSDRKVDLMMKNGYFQLSVDRFAYLKEHFSGKHINLLKRYTQKFIETLSEYSLDKNDVLSLLDSTEFNSQQKILLIQSIENDLIIGDRELSNAVCNILATYPYIELDFDLLKSLLQYGCSMDNRLKMFVLQSHQLSSEQTTELLNVLGEPYSDIAINGKRPSLPKNQLNFDLVNKLQEKDYISSFKEKEDKIKVNTKHS</sequence>
<evidence type="ECO:0000313" key="4">
    <source>
        <dbReference type="EMBL" id="SBW00536.1"/>
    </source>
</evidence>
<feature type="coiled-coil region" evidence="1">
    <location>
        <begin position="569"/>
        <end position="596"/>
    </location>
</feature>
<dbReference type="InterPro" id="IPR048428">
    <property type="entry name" value="YobI-NTPase"/>
</dbReference>
<gene>
    <name evidence="4" type="ORF">KL86DYS1_20219</name>
</gene>
<proteinExistence type="predicted"/>
<organism evidence="4">
    <name type="scientific">uncultured Dysgonomonas sp</name>
    <dbReference type="NCBI Taxonomy" id="206096"/>
    <lineage>
        <taxon>Bacteria</taxon>
        <taxon>Pseudomonadati</taxon>
        <taxon>Bacteroidota</taxon>
        <taxon>Bacteroidia</taxon>
        <taxon>Bacteroidales</taxon>
        <taxon>Dysgonomonadaceae</taxon>
        <taxon>Dysgonomonas</taxon>
        <taxon>environmental samples</taxon>
    </lineage>
</organism>
<evidence type="ECO:0000259" key="3">
    <source>
        <dbReference type="Pfam" id="PF20693"/>
    </source>
</evidence>
<dbReference type="Pfam" id="PF20693">
    <property type="entry name" value="YobI-ATPase"/>
    <property type="match status" value="1"/>
</dbReference>
<evidence type="ECO:0000256" key="1">
    <source>
        <dbReference type="SAM" id="Coils"/>
    </source>
</evidence>
<reference evidence="4" key="1">
    <citation type="submission" date="2016-04" db="EMBL/GenBank/DDBJ databases">
        <authorList>
            <person name="Evans L.H."/>
            <person name="Alamgir A."/>
            <person name="Owens N."/>
            <person name="Weber N.D."/>
            <person name="Virtaneva K."/>
            <person name="Barbian K."/>
            <person name="Babar A."/>
            <person name="Rosenke K."/>
        </authorList>
    </citation>
    <scope>NUCLEOTIDE SEQUENCE</scope>
    <source>
        <strain evidence="4">86-1</strain>
    </source>
</reference>
<keyword evidence="1" id="KW-0175">Coiled coil</keyword>
<dbReference type="EMBL" id="FLUM01000002">
    <property type="protein sequence ID" value="SBW00536.1"/>
    <property type="molecule type" value="Genomic_DNA"/>
</dbReference>
<dbReference type="AlphaFoldDB" id="A0A212JM74"/>
<evidence type="ECO:0000256" key="2">
    <source>
        <dbReference type="SAM" id="Phobius"/>
    </source>
</evidence>
<dbReference type="SUPFAM" id="SSF52540">
    <property type="entry name" value="P-loop containing nucleoside triphosphate hydrolases"/>
    <property type="match status" value="1"/>
</dbReference>
<accession>A0A212JM74</accession>
<keyword evidence="2" id="KW-0812">Transmembrane</keyword>
<name>A0A212JM74_9BACT</name>
<dbReference type="InterPro" id="IPR027417">
    <property type="entry name" value="P-loop_NTPase"/>
</dbReference>
<feature type="domain" description="YobI-like P-loop NTPase" evidence="3">
    <location>
        <begin position="65"/>
        <end position="435"/>
    </location>
</feature>
<keyword evidence="2" id="KW-0472">Membrane</keyword>
<dbReference type="RefSeq" id="WP_296941382.1">
    <property type="nucleotide sequence ID" value="NZ_LT599032.1"/>
</dbReference>
<keyword evidence="2" id="KW-1133">Transmembrane helix</keyword>
<feature type="transmembrane region" description="Helical" evidence="2">
    <location>
        <begin position="175"/>
        <end position="193"/>
    </location>
</feature>
<protein>
    <submittedName>
        <fullName evidence="4">Putative Uncharacterized membrane protein YobI</fullName>
    </submittedName>
</protein>
<feature type="transmembrane region" description="Helical" evidence="2">
    <location>
        <begin position="213"/>
        <end position="231"/>
    </location>
</feature>